<dbReference type="STRING" id="1123029.SAMN02745172_02788"/>
<dbReference type="Pfam" id="PF07690">
    <property type="entry name" value="MFS_1"/>
    <property type="match status" value="1"/>
</dbReference>
<evidence type="ECO:0000256" key="2">
    <source>
        <dbReference type="ARBA" id="ARBA00022989"/>
    </source>
</evidence>
<proteinExistence type="predicted"/>
<dbReference type="PROSITE" id="PS50850">
    <property type="entry name" value="MFS"/>
    <property type="match status" value="1"/>
</dbReference>
<feature type="transmembrane region" description="Helical" evidence="4">
    <location>
        <begin position="367"/>
        <end position="384"/>
    </location>
</feature>
<feature type="transmembrane region" description="Helical" evidence="4">
    <location>
        <begin position="20"/>
        <end position="45"/>
    </location>
</feature>
<feature type="transmembrane region" description="Helical" evidence="4">
    <location>
        <begin position="87"/>
        <end position="105"/>
    </location>
</feature>
<feature type="transmembrane region" description="Helical" evidence="4">
    <location>
        <begin position="247"/>
        <end position="267"/>
    </location>
</feature>
<feature type="transmembrane region" description="Helical" evidence="4">
    <location>
        <begin position="308"/>
        <end position="326"/>
    </location>
</feature>
<feature type="transmembrane region" description="Helical" evidence="4">
    <location>
        <begin position="279"/>
        <end position="302"/>
    </location>
</feature>
<keyword evidence="3 4" id="KW-0472">Membrane</keyword>
<gene>
    <name evidence="6" type="ORF">SAMN02745172_02788</name>
</gene>
<evidence type="ECO:0000256" key="3">
    <source>
        <dbReference type="ARBA" id="ARBA00023136"/>
    </source>
</evidence>
<evidence type="ECO:0000313" key="7">
    <source>
        <dbReference type="Proteomes" id="UP000186406"/>
    </source>
</evidence>
<dbReference type="EMBL" id="FRXO01000005">
    <property type="protein sequence ID" value="SHO66133.1"/>
    <property type="molecule type" value="Genomic_DNA"/>
</dbReference>
<dbReference type="SUPFAM" id="SSF103473">
    <property type="entry name" value="MFS general substrate transporter"/>
    <property type="match status" value="1"/>
</dbReference>
<dbReference type="InterPro" id="IPR047200">
    <property type="entry name" value="MFS_YcaD-like"/>
</dbReference>
<keyword evidence="1 4" id="KW-0812">Transmembrane</keyword>
<feature type="transmembrane region" description="Helical" evidence="4">
    <location>
        <begin position="172"/>
        <end position="190"/>
    </location>
</feature>
<protein>
    <submittedName>
        <fullName evidence="6">Predicted arabinose efflux permease, MFS family</fullName>
    </submittedName>
</protein>
<evidence type="ECO:0000256" key="1">
    <source>
        <dbReference type="ARBA" id="ARBA00022692"/>
    </source>
</evidence>
<keyword evidence="2 4" id="KW-1133">Transmembrane helix</keyword>
<dbReference type="Gene3D" id="1.20.1250.20">
    <property type="entry name" value="MFS general substrate transporter like domains"/>
    <property type="match status" value="2"/>
</dbReference>
<dbReference type="CDD" id="cd17477">
    <property type="entry name" value="MFS_YcaD_like"/>
    <property type="match status" value="1"/>
</dbReference>
<evidence type="ECO:0000256" key="4">
    <source>
        <dbReference type="SAM" id="Phobius"/>
    </source>
</evidence>
<feature type="transmembrane region" description="Helical" evidence="4">
    <location>
        <begin position="146"/>
        <end position="166"/>
    </location>
</feature>
<keyword evidence="7" id="KW-1185">Reference proteome</keyword>
<feature type="transmembrane region" description="Helical" evidence="4">
    <location>
        <begin position="111"/>
        <end position="134"/>
    </location>
</feature>
<feature type="transmembrane region" description="Helical" evidence="4">
    <location>
        <begin position="57"/>
        <end position="75"/>
    </location>
</feature>
<dbReference type="InterPro" id="IPR020846">
    <property type="entry name" value="MFS_dom"/>
</dbReference>
<sequence length="390" mass="40791">MTASTPDSHAPAAPVANRMLSMGAVIATATLFGLTYSLSAPLIAIDLSEAGFGETMIGLNAAMHAVGVLIVAPLLPRIVARTGPRRLVITALVVAAAMLALFPAMPSVWLWFPLRLILGGATEVLFVLSETWINTLADERSRARSMAIYTASMSLGFALGPLILTVTGSAGALPFLIGAVLTLAAVPLIASRKVTAPHFEEPTVSNPLRFIRLAPVAIGTTVLNAALETAGMSLLPLYAMTHGWVEAEATTLLSALMFGAIVLQLPIGWLGDKVDRMKLVLSLAVLAGLGSLLWPFVLHTAWLANTVLFLWGGLFVGIYTIMLTVVGSRFKGSDLVGIYAVMGLVWGAGALVGPTLAGLAMDLVPHGLPLFAAAACGLFVVYMLRVGRDT</sequence>
<evidence type="ECO:0000313" key="6">
    <source>
        <dbReference type="EMBL" id="SHO66133.1"/>
    </source>
</evidence>
<dbReference type="RefSeq" id="WP_073629650.1">
    <property type="nucleotide sequence ID" value="NZ_FRXO01000005.1"/>
</dbReference>
<dbReference type="InterPro" id="IPR011701">
    <property type="entry name" value="MFS"/>
</dbReference>
<organism evidence="6 7">
    <name type="scientific">Pseudoxanthobacter soli DSM 19599</name>
    <dbReference type="NCBI Taxonomy" id="1123029"/>
    <lineage>
        <taxon>Bacteria</taxon>
        <taxon>Pseudomonadati</taxon>
        <taxon>Pseudomonadota</taxon>
        <taxon>Alphaproteobacteria</taxon>
        <taxon>Hyphomicrobiales</taxon>
        <taxon>Segnochrobactraceae</taxon>
        <taxon>Pseudoxanthobacter</taxon>
    </lineage>
</organism>
<feature type="transmembrane region" description="Helical" evidence="4">
    <location>
        <begin position="210"/>
        <end position="227"/>
    </location>
</feature>
<feature type="domain" description="Major facilitator superfamily (MFS) profile" evidence="5">
    <location>
        <begin position="16"/>
        <end position="390"/>
    </location>
</feature>
<dbReference type="PANTHER" id="PTHR23521:SF3">
    <property type="entry name" value="MFS TRANSPORTER"/>
    <property type="match status" value="1"/>
</dbReference>
<dbReference type="GO" id="GO:0005886">
    <property type="term" value="C:plasma membrane"/>
    <property type="evidence" value="ECO:0007669"/>
    <property type="project" value="TreeGrafter"/>
</dbReference>
<dbReference type="PANTHER" id="PTHR23521">
    <property type="entry name" value="TRANSPORTER MFS SUPERFAMILY"/>
    <property type="match status" value="1"/>
</dbReference>
<reference evidence="6 7" key="1">
    <citation type="submission" date="2016-12" db="EMBL/GenBank/DDBJ databases">
        <authorList>
            <person name="Song W.-J."/>
            <person name="Kurnit D.M."/>
        </authorList>
    </citation>
    <scope>NUCLEOTIDE SEQUENCE [LARGE SCALE GENOMIC DNA]</scope>
    <source>
        <strain evidence="6 7">DSM 19599</strain>
    </source>
</reference>
<accession>A0A1M7ZMK2</accession>
<name>A0A1M7ZMK2_9HYPH</name>
<evidence type="ECO:0000259" key="5">
    <source>
        <dbReference type="PROSITE" id="PS50850"/>
    </source>
</evidence>
<dbReference type="Proteomes" id="UP000186406">
    <property type="component" value="Unassembled WGS sequence"/>
</dbReference>
<dbReference type="AlphaFoldDB" id="A0A1M7ZMK2"/>
<dbReference type="InterPro" id="IPR036259">
    <property type="entry name" value="MFS_trans_sf"/>
</dbReference>
<dbReference type="GO" id="GO:0022857">
    <property type="term" value="F:transmembrane transporter activity"/>
    <property type="evidence" value="ECO:0007669"/>
    <property type="project" value="InterPro"/>
</dbReference>
<feature type="transmembrane region" description="Helical" evidence="4">
    <location>
        <begin position="338"/>
        <end position="361"/>
    </location>
</feature>